<feature type="repeat" description="TPR" evidence="1">
    <location>
        <begin position="244"/>
        <end position="277"/>
    </location>
</feature>
<dbReference type="Gene3D" id="1.25.40.10">
    <property type="entry name" value="Tetratricopeptide repeat domain"/>
    <property type="match status" value="2"/>
</dbReference>
<gene>
    <name evidence="3" type="ORF">J4G78_16385</name>
</gene>
<accession>A0ABX7T4Q6</accession>
<dbReference type="Gene3D" id="3.40.50.300">
    <property type="entry name" value="P-loop containing nucleotide triphosphate hydrolases"/>
    <property type="match status" value="1"/>
</dbReference>
<dbReference type="InterPro" id="IPR056413">
    <property type="entry name" value="TPR_CcmH_CycH"/>
</dbReference>
<keyword evidence="4" id="KW-1185">Reference proteome</keyword>
<name>A0ABX7T4Q6_9SPHN</name>
<dbReference type="PANTHER" id="PTHR12558:SF13">
    <property type="entry name" value="CELL DIVISION CYCLE PROTEIN 27 HOMOLOG"/>
    <property type="match status" value="1"/>
</dbReference>
<keyword evidence="1" id="KW-0802">TPR repeat</keyword>
<dbReference type="Pfam" id="PF23914">
    <property type="entry name" value="TPR_CcmH_CycH"/>
    <property type="match status" value="1"/>
</dbReference>
<dbReference type="Pfam" id="PF13432">
    <property type="entry name" value="TPR_16"/>
    <property type="match status" value="1"/>
</dbReference>
<dbReference type="Proteomes" id="UP000663923">
    <property type="component" value="Chromosome"/>
</dbReference>
<evidence type="ECO:0000256" key="1">
    <source>
        <dbReference type="PROSITE-ProRule" id="PRU00339"/>
    </source>
</evidence>
<dbReference type="InterPro" id="IPR027417">
    <property type="entry name" value="P-loop_NTPase"/>
</dbReference>
<reference evidence="3 4" key="1">
    <citation type="submission" date="2021-03" db="EMBL/GenBank/DDBJ databases">
        <title>Complete genome of Parasphingorhabdus_sp.JHSY0214.</title>
        <authorList>
            <person name="Yoo J.H."/>
            <person name="Bae J.W."/>
        </authorList>
    </citation>
    <scope>NUCLEOTIDE SEQUENCE [LARGE SCALE GENOMIC DNA]</scope>
    <source>
        <strain evidence="3 4">JHSY0214</strain>
    </source>
</reference>
<protein>
    <submittedName>
        <fullName evidence="3">Sulfotransferase</fullName>
    </submittedName>
</protein>
<sequence>MSETGLDIAELLKQARAQMYEGRFEAALGSASSVLQNEAENIDALYMKAVCERYLGQNETALASLDQLKNLSPDFGRAYQEEGHIFKAMGDAESAMAAYRRACICNPVLQASWKAQADILESWGRPDAAAEMRGQEQRIAAMPKPLVAVSHLLHEGKLIKAENACRHFLQTNPHHVEAMRLLADIGARLGILEDADFLLESAIEFEPDNIQVRIDYIQILRKRQKFAEALQQSEMLYRRDPENPVFQSLFAIESMQTGDYEQALDLFEKVLQKLPDDPVTLTSRGHALKTFGRHEEAVLSYQGAVKSDPGYGDAYYGLANLKTYRFSDEELSLMEVQEKGNQLSYQNRIHICFALGKAYEDRKDYDTSFEHYQRGNELKRTQSRYDADQMTAELNSQTTACTPALFEKQSGKGCDAPDPIFILGLPRAGSTLLEQILASHSQIDGTLELPNILSLAHRLRRQKQASNDSLYPDNLHELDADKLRAMGQEFIDSTQIHRQDAPYFIDKMPNNFRHIGLIKLILPNAKIIDARREPMACCFSGFKQLFAEGQEFTYGLHEIGRYYSDYVQLMDHWDAVLPGAVLRVQHEDVLDDLDGQVRRMLDYLGLPFEQACIDFHQTERAVRTASSEQVRQPITKASVDLWRHYETHLQPLKDALGRNILEPQE</sequence>
<evidence type="ECO:0000313" key="4">
    <source>
        <dbReference type="Proteomes" id="UP000663923"/>
    </source>
</evidence>
<evidence type="ECO:0000259" key="2">
    <source>
        <dbReference type="Pfam" id="PF23914"/>
    </source>
</evidence>
<dbReference type="SUPFAM" id="SSF52540">
    <property type="entry name" value="P-loop containing nucleoside triphosphate hydrolases"/>
    <property type="match status" value="1"/>
</dbReference>
<dbReference type="InterPro" id="IPR019734">
    <property type="entry name" value="TPR_rpt"/>
</dbReference>
<organism evidence="3 4">
    <name type="scientific">Parasphingorhabdus cellanae</name>
    <dbReference type="NCBI Taxonomy" id="2806553"/>
    <lineage>
        <taxon>Bacteria</taxon>
        <taxon>Pseudomonadati</taxon>
        <taxon>Pseudomonadota</taxon>
        <taxon>Alphaproteobacteria</taxon>
        <taxon>Sphingomonadales</taxon>
        <taxon>Sphingomonadaceae</taxon>
        <taxon>Parasphingorhabdus</taxon>
    </lineage>
</organism>
<dbReference type="PROSITE" id="PS50005">
    <property type="entry name" value="TPR"/>
    <property type="match status" value="1"/>
</dbReference>
<dbReference type="InterPro" id="IPR011990">
    <property type="entry name" value="TPR-like_helical_dom_sf"/>
</dbReference>
<dbReference type="SMART" id="SM00028">
    <property type="entry name" value="TPR"/>
    <property type="match status" value="7"/>
</dbReference>
<dbReference type="PANTHER" id="PTHR12558">
    <property type="entry name" value="CELL DIVISION CYCLE 16,23,27"/>
    <property type="match status" value="1"/>
</dbReference>
<proteinExistence type="predicted"/>
<evidence type="ECO:0000313" key="3">
    <source>
        <dbReference type="EMBL" id="QTD55747.1"/>
    </source>
</evidence>
<dbReference type="RefSeq" id="WP_207987571.1">
    <property type="nucleotide sequence ID" value="NZ_CP071794.1"/>
</dbReference>
<dbReference type="EMBL" id="CP071794">
    <property type="protein sequence ID" value="QTD55747.1"/>
    <property type="molecule type" value="Genomic_DNA"/>
</dbReference>
<feature type="domain" description="Cytochrome c-type biogenesis protein H TPR" evidence="2">
    <location>
        <begin position="164"/>
        <end position="277"/>
    </location>
</feature>
<dbReference type="Pfam" id="PF13181">
    <property type="entry name" value="TPR_8"/>
    <property type="match status" value="3"/>
</dbReference>
<dbReference type="SUPFAM" id="SSF48452">
    <property type="entry name" value="TPR-like"/>
    <property type="match status" value="2"/>
</dbReference>
<dbReference type="Pfam" id="PF13469">
    <property type="entry name" value="Sulfotransfer_3"/>
    <property type="match status" value="1"/>
</dbReference>